<protein>
    <submittedName>
        <fullName evidence="16">PTS beta-glucoside transporter subunit EIIBCA</fullName>
    </submittedName>
</protein>
<dbReference type="InterPro" id="IPR050558">
    <property type="entry name" value="PTS_Sugar-Specific_Components"/>
</dbReference>
<dbReference type="InterPro" id="IPR011297">
    <property type="entry name" value="PTS_IIABC_b_glu"/>
</dbReference>
<keyword evidence="6" id="KW-0598">Phosphotransferase system</keyword>
<dbReference type="SUPFAM" id="SSF55604">
    <property type="entry name" value="Glucose permease domain IIB"/>
    <property type="match status" value="1"/>
</dbReference>
<feature type="transmembrane region" description="Helical" evidence="12">
    <location>
        <begin position="207"/>
        <end position="231"/>
    </location>
</feature>
<dbReference type="InterPro" id="IPR011055">
    <property type="entry name" value="Dup_hybrid_motif"/>
</dbReference>
<dbReference type="PROSITE" id="PS51098">
    <property type="entry name" value="PTS_EIIB_TYPE_1"/>
    <property type="match status" value="1"/>
</dbReference>
<dbReference type="RefSeq" id="WP_151575468.1">
    <property type="nucleotide sequence ID" value="NZ_WBOT01000006.1"/>
</dbReference>
<proteinExistence type="predicted"/>
<dbReference type="Pfam" id="PF00367">
    <property type="entry name" value="PTS_EIIB"/>
    <property type="match status" value="1"/>
</dbReference>
<dbReference type="GO" id="GO:0090589">
    <property type="term" value="F:protein-phosphocysteine-trehalose phosphotransferase system transporter activity"/>
    <property type="evidence" value="ECO:0007669"/>
    <property type="project" value="TreeGrafter"/>
</dbReference>
<evidence type="ECO:0000256" key="11">
    <source>
        <dbReference type="PROSITE-ProRule" id="PRU00421"/>
    </source>
</evidence>
<evidence type="ECO:0000259" key="13">
    <source>
        <dbReference type="PROSITE" id="PS51093"/>
    </source>
</evidence>
<evidence type="ECO:0000256" key="6">
    <source>
        <dbReference type="ARBA" id="ARBA00022683"/>
    </source>
</evidence>
<dbReference type="GO" id="GO:0009401">
    <property type="term" value="P:phosphoenolpyruvate-dependent sugar phosphotransferase system"/>
    <property type="evidence" value="ECO:0007669"/>
    <property type="project" value="UniProtKB-KW"/>
</dbReference>
<dbReference type="NCBIfam" id="TIGR01995">
    <property type="entry name" value="PTS-II-ABC-beta"/>
    <property type="match status" value="1"/>
</dbReference>
<feature type="transmembrane region" description="Helical" evidence="12">
    <location>
        <begin position="243"/>
        <end position="269"/>
    </location>
</feature>
<feature type="active site" description="Phosphocysteine intermediate; for EIIB activity" evidence="11">
    <location>
        <position position="27"/>
    </location>
</feature>
<dbReference type="PROSITE" id="PS01035">
    <property type="entry name" value="PTS_EIIB_TYPE_1_CYS"/>
    <property type="match status" value="1"/>
</dbReference>
<name>A0A7V7RJM8_9BACI</name>
<comment type="caution">
    <text evidence="16">The sequence shown here is derived from an EMBL/GenBank/DDBJ whole genome shotgun (WGS) entry which is preliminary data.</text>
</comment>
<dbReference type="Gene3D" id="3.30.1360.60">
    <property type="entry name" value="Glucose permease domain IIB"/>
    <property type="match status" value="1"/>
</dbReference>
<keyword evidence="10 12" id="KW-0472">Membrane</keyword>
<dbReference type="Proteomes" id="UP000441354">
    <property type="component" value="Unassembled WGS sequence"/>
</dbReference>
<keyword evidence="7 12" id="KW-0812">Transmembrane</keyword>
<dbReference type="AlphaFoldDB" id="A0A7V7RJM8"/>
<dbReference type="EMBL" id="WBOT01000006">
    <property type="protein sequence ID" value="KAB2331087.1"/>
    <property type="molecule type" value="Genomic_DNA"/>
</dbReference>
<evidence type="ECO:0000256" key="7">
    <source>
        <dbReference type="ARBA" id="ARBA00022692"/>
    </source>
</evidence>
<dbReference type="FunFam" id="3.30.1360.60:FF:000001">
    <property type="entry name" value="PTS system glucose-specific IIBC component PtsG"/>
    <property type="match status" value="1"/>
</dbReference>
<dbReference type="CDD" id="cd00212">
    <property type="entry name" value="PTS_IIB_glc"/>
    <property type="match status" value="1"/>
</dbReference>
<feature type="transmembrane region" description="Helical" evidence="12">
    <location>
        <begin position="105"/>
        <end position="133"/>
    </location>
</feature>
<dbReference type="GO" id="GO:0005886">
    <property type="term" value="C:plasma membrane"/>
    <property type="evidence" value="ECO:0007669"/>
    <property type="project" value="UniProtKB-SubCell"/>
</dbReference>
<dbReference type="Gene3D" id="2.70.70.10">
    <property type="entry name" value="Glucose Permease (Domain IIA)"/>
    <property type="match status" value="1"/>
</dbReference>
<comment type="subcellular location">
    <subcellularLocation>
        <location evidence="1">Cell membrane</location>
        <topology evidence="1">Multi-pass membrane protein</topology>
    </subcellularLocation>
</comment>
<evidence type="ECO:0000259" key="14">
    <source>
        <dbReference type="PROSITE" id="PS51098"/>
    </source>
</evidence>
<keyword evidence="9 12" id="KW-1133">Transmembrane helix</keyword>
<dbReference type="PROSITE" id="PS51103">
    <property type="entry name" value="PTS_EIIC_TYPE_1"/>
    <property type="match status" value="1"/>
</dbReference>
<feature type="domain" description="PTS EIIB type-1" evidence="14">
    <location>
        <begin position="5"/>
        <end position="87"/>
    </location>
</feature>
<dbReference type="Pfam" id="PF00358">
    <property type="entry name" value="PTS_EIIA_1"/>
    <property type="match status" value="1"/>
</dbReference>
<evidence type="ECO:0000256" key="10">
    <source>
        <dbReference type="ARBA" id="ARBA00023136"/>
    </source>
</evidence>
<dbReference type="InterPro" id="IPR013013">
    <property type="entry name" value="PTS_EIIC_1"/>
</dbReference>
<dbReference type="GO" id="GO:0008982">
    <property type="term" value="F:protein-N(PI)-phosphohistidine-sugar phosphotransferase activity"/>
    <property type="evidence" value="ECO:0007669"/>
    <property type="project" value="InterPro"/>
</dbReference>
<dbReference type="NCBIfam" id="TIGR00830">
    <property type="entry name" value="PTBA"/>
    <property type="match status" value="1"/>
</dbReference>
<dbReference type="FunFam" id="2.70.70.10:FF:000001">
    <property type="entry name" value="PTS system glucose-specific IIA component"/>
    <property type="match status" value="1"/>
</dbReference>
<evidence type="ECO:0000256" key="2">
    <source>
        <dbReference type="ARBA" id="ARBA00022448"/>
    </source>
</evidence>
<dbReference type="InterPro" id="IPR018113">
    <property type="entry name" value="PTrfase_EIIB_Cys"/>
</dbReference>
<dbReference type="OrthoDB" id="9769191at2"/>
<dbReference type="InterPro" id="IPR001996">
    <property type="entry name" value="PTS_IIB_1"/>
</dbReference>
<evidence type="ECO:0000256" key="4">
    <source>
        <dbReference type="ARBA" id="ARBA00022597"/>
    </source>
</evidence>
<dbReference type="InterPro" id="IPR003352">
    <property type="entry name" value="PTS_EIIC"/>
</dbReference>
<dbReference type="Pfam" id="PF02378">
    <property type="entry name" value="PTS_EIIC"/>
    <property type="match status" value="1"/>
</dbReference>
<reference evidence="16 17" key="1">
    <citation type="journal article" date="2014" name="Arch. Microbiol.">
        <title>Bacillus mesophilum sp. nov., strain IITR-54T, a novel 4-chlorobiphenyl dechlorinating bacterium.</title>
        <authorList>
            <person name="Manickam N."/>
            <person name="Singh N.K."/>
            <person name="Bajaj A."/>
            <person name="Kumar R.M."/>
            <person name="Kaur G."/>
            <person name="Kaur N."/>
            <person name="Bala M."/>
            <person name="Kumar A."/>
            <person name="Mayilraj S."/>
        </authorList>
    </citation>
    <scope>NUCLEOTIDE SEQUENCE [LARGE SCALE GENOMIC DNA]</scope>
    <source>
        <strain evidence="16 17">IITR-54</strain>
    </source>
</reference>
<evidence type="ECO:0000256" key="9">
    <source>
        <dbReference type="ARBA" id="ARBA00022989"/>
    </source>
</evidence>
<evidence type="ECO:0000313" key="16">
    <source>
        <dbReference type="EMBL" id="KAB2331087.1"/>
    </source>
</evidence>
<keyword evidence="4" id="KW-0762">Sugar transport</keyword>
<feature type="transmembrane region" description="Helical" evidence="12">
    <location>
        <begin position="425"/>
        <end position="448"/>
    </location>
</feature>
<dbReference type="GO" id="GO:0016301">
    <property type="term" value="F:kinase activity"/>
    <property type="evidence" value="ECO:0007669"/>
    <property type="project" value="UniProtKB-KW"/>
</dbReference>
<evidence type="ECO:0000259" key="15">
    <source>
        <dbReference type="PROSITE" id="PS51103"/>
    </source>
</evidence>
<evidence type="ECO:0000256" key="5">
    <source>
        <dbReference type="ARBA" id="ARBA00022679"/>
    </source>
</evidence>
<evidence type="ECO:0000256" key="3">
    <source>
        <dbReference type="ARBA" id="ARBA00022475"/>
    </source>
</evidence>
<gene>
    <name evidence="16" type="ORF">F7732_17935</name>
</gene>
<keyword evidence="8" id="KW-0418">Kinase</keyword>
<feature type="transmembrane region" description="Helical" evidence="12">
    <location>
        <begin position="386"/>
        <end position="413"/>
    </location>
</feature>
<organism evidence="16 17">
    <name type="scientific">Bacillus mesophilum</name>
    <dbReference type="NCBI Taxonomy" id="1071718"/>
    <lineage>
        <taxon>Bacteria</taxon>
        <taxon>Bacillati</taxon>
        <taxon>Bacillota</taxon>
        <taxon>Bacilli</taxon>
        <taxon>Bacillales</taxon>
        <taxon>Bacillaceae</taxon>
        <taxon>Bacillus</taxon>
    </lineage>
</organism>
<sequence length="622" mass="66364">MADYKQLAQSIVEGVGGENNVDSVYHCMTRLRFKLKNGNKLNKKDLEQLDGVVSVLYSNGQHQVVIGNHVAEVYKAITDQYNVDSAATSSSQESEKKTSNPIARLFNIMSSIITPIVPTLAGSGMLKALLVIFTTYFGMSEEGSTYLILSAAANAVFYFFPLALAVSAAKTYGVNTFVSLAIMGALMEPKFTGLMQEVGDIVDFAGLPIVLMSYSGQIIPAILAIWLYSYLEKFLNKVIPKVIQMFAVPMISLLVMVPLTAGLIGPFGVYVGDGIATGIDMMSNTSGMLTGAIIGAGWTFLVMFGIHWGIVPAMLQNLTQTGYDTIRPPVANATFAQAGVAFGVFLKAKDKKLKSLALSSLAPALLAGVTEPIVYGLSVRLKRPMIAAVIGGTIGGAFAGAMNTTVMAYVFPALTTLPAFMTDTFAYYIISITIAFVLTAALTYILGFDEGTPASDEKEKPQPQINKLDSNRSIVKSPMSGKVVPLKEVNDQAFSTGAMGQGVAIIPAHGKVFAPVTGTVTTLFHTKHAIGLTADDGTEVLIHVGLDTVKLDGQHFTAHINQGDIVQEGQLLTEFDIEAIEKAGYELTTPIIITNSNDYSDVIETEQSAVSNNDVLLTAVKL</sequence>
<dbReference type="GO" id="GO:0015771">
    <property type="term" value="P:trehalose transport"/>
    <property type="evidence" value="ECO:0007669"/>
    <property type="project" value="TreeGrafter"/>
</dbReference>
<evidence type="ECO:0000256" key="12">
    <source>
        <dbReference type="SAM" id="Phobius"/>
    </source>
</evidence>
<evidence type="ECO:0000256" key="8">
    <source>
        <dbReference type="ARBA" id="ARBA00022777"/>
    </source>
</evidence>
<feature type="domain" description="PTS EIIC type-1" evidence="15">
    <location>
        <begin position="107"/>
        <end position="462"/>
    </location>
</feature>
<accession>A0A7V7RJM8</accession>
<dbReference type="PROSITE" id="PS00371">
    <property type="entry name" value="PTS_EIIA_TYPE_1_HIS"/>
    <property type="match status" value="1"/>
</dbReference>
<dbReference type="PROSITE" id="PS51093">
    <property type="entry name" value="PTS_EIIA_TYPE_1"/>
    <property type="match status" value="1"/>
</dbReference>
<dbReference type="InterPro" id="IPR036878">
    <property type="entry name" value="Glu_permease_IIB"/>
</dbReference>
<evidence type="ECO:0000313" key="17">
    <source>
        <dbReference type="Proteomes" id="UP000441354"/>
    </source>
</evidence>
<feature type="transmembrane region" description="Helical" evidence="12">
    <location>
        <begin position="145"/>
        <end position="164"/>
    </location>
</feature>
<keyword evidence="5" id="KW-0808">Transferase</keyword>
<dbReference type="InterPro" id="IPR001127">
    <property type="entry name" value="PTS_EIIA_1_perm"/>
</dbReference>
<evidence type="ECO:0000256" key="1">
    <source>
        <dbReference type="ARBA" id="ARBA00004651"/>
    </source>
</evidence>
<dbReference type="PANTHER" id="PTHR30175">
    <property type="entry name" value="PHOSPHOTRANSFERASE SYSTEM TRANSPORT PROTEIN"/>
    <property type="match status" value="1"/>
</dbReference>
<keyword evidence="3" id="KW-1003">Cell membrane</keyword>
<keyword evidence="17" id="KW-1185">Reference proteome</keyword>
<feature type="domain" description="PTS EIIA type-1" evidence="13">
    <location>
        <begin position="491"/>
        <end position="595"/>
    </location>
</feature>
<dbReference type="PANTHER" id="PTHR30175:SF1">
    <property type="entry name" value="PTS SYSTEM ARBUTIN-, CELLOBIOSE-, AND SALICIN-SPECIFIC EIIBC COMPONENT-RELATED"/>
    <property type="match status" value="1"/>
</dbReference>
<keyword evidence="2" id="KW-0813">Transport</keyword>
<dbReference type="SUPFAM" id="SSF51261">
    <property type="entry name" value="Duplicated hybrid motif"/>
    <property type="match status" value="1"/>
</dbReference>
<feature type="transmembrane region" description="Helical" evidence="12">
    <location>
        <begin position="289"/>
        <end position="310"/>
    </location>
</feature>
<feature type="transmembrane region" description="Helical" evidence="12">
    <location>
        <begin position="171"/>
        <end position="187"/>
    </location>
</feature>